<evidence type="ECO:0000256" key="1">
    <source>
        <dbReference type="ARBA" id="ARBA00022793"/>
    </source>
</evidence>
<dbReference type="PANTHER" id="PTHR10067">
    <property type="entry name" value="PHOSPHATIDYLSERINE DECARBOXYLASE"/>
    <property type="match status" value="1"/>
</dbReference>
<evidence type="ECO:0000256" key="2">
    <source>
        <dbReference type="ARBA" id="ARBA00023145"/>
    </source>
</evidence>
<keyword evidence="1" id="KW-0210">Decarboxylase</keyword>
<dbReference type="Proteomes" id="UP001556653">
    <property type="component" value="Unassembled WGS sequence"/>
</dbReference>
<feature type="chain" id="PRO_5045257207" evidence="5">
    <location>
        <begin position="29"/>
        <end position="418"/>
    </location>
</feature>
<evidence type="ECO:0000256" key="3">
    <source>
        <dbReference type="ARBA" id="ARBA00023239"/>
    </source>
</evidence>
<dbReference type="RefSeq" id="WP_367966295.1">
    <property type="nucleotide sequence ID" value="NZ_JBAKFI010000004.1"/>
</dbReference>
<gene>
    <name evidence="7" type="ORF">V6X64_02255</name>
</gene>
<feature type="signal peptide" evidence="5">
    <location>
        <begin position="1"/>
        <end position="28"/>
    </location>
</feature>
<dbReference type="InterPro" id="IPR003817">
    <property type="entry name" value="PS_Dcarbxylase"/>
</dbReference>
<dbReference type="PANTHER" id="PTHR10067:SF9">
    <property type="entry name" value="PHOSPHATIDYLSERINE DECARBOXYLASE FAMILY PROTEIN (AFU_ORTHOLOGUE AFUA_7G01730)"/>
    <property type="match status" value="1"/>
</dbReference>
<feature type="domain" description="L-tryptophan decarboxylase PsiD-like" evidence="6">
    <location>
        <begin position="61"/>
        <end position="181"/>
    </location>
</feature>
<organism evidence="7 8">
    <name type="scientific">Spiribacter onubensis</name>
    <dbReference type="NCBI Taxonomy" id="3122420"/>
    <lineage>
        <taxon>Bacteria</taxon>
        <taxon>Pseudomonadati</taxon>
        <taxon>Pseudomonadota</taxon>
        <taxon>Gammaproteobacteria</taxon>
        <taxon>Chromatiales</taxon>
        <taxon>Ectothiorhodospiraceae</taxon>
        <taxon>Spiribacter</taxon>
    </lineage>
</organism>
<evidence type="ECO:0000259" key="6">
    <source>
        <dbReference type="Pfam" id="PF12588"/>
    </source>
</evidence>
<keyword evidence="4" id="KW-0670">Pyruvate</keyword>
<name>A0ABV3S6R0_9GAMM</name>
<reference evidence="7 8" key="1">
    <citation type="submission" date="2024-02" db="EMBL/GenBank/DDBJ databases">
        <title>New especies of Spiribacter isolated from saline water.</title>
        <authorList>
            <person name="Leon M.J."/>
            <person name="De La Haba R."/>
            <person name="Sanchez-Porro C."/>
            <person name="Ventosa A."/>
        </authorList>
    </citation>
    <scope>NUCLEOTIDE SEQUENCE [LARGE SCALE GENOMIC DNA]</scope>
    <source>
        <strain evidence="8">ag22IC4-227</strain>
    </source>
</reference>
<evidence type="ECO:0000313" key="7">
    <source>
        <dbReference type="EMBL" id="MEX0385817.1"/>
    </source>
</evidence>
<keyword evidence="5" id="KW-0732">Signal</keyword>
<dbReference type="Pfam" id="PF02666">
    <property type="entry name" value="PS_Dcarbxylase"/>
    <property type="match status" value="1"/>
</dbReference>
<dbReference type="Pfam" id="PF12588">
    <property type="entry name" value="PSDC"/>
    <property type="match status" value="1"/>
</dbReference>
<sequence length="418" mass="46319">MKAKRMPFRSIPLGMTMALMLMPLAVSASDADRAVGMHASKYEHYVEWLRSLDTKPEPYVESVQALQDLIESDPGIQINMNRMIEQVPEAIRPARNVDELLGIMNGIIHKAPEYQAPSHFPMSALFVQMMYTPAGEYLLTNRELNAALKAVLDEWKAYLDSPDSVHVLNRENGWLSPESYRENDLDSFIIPDADDPHGGFESFNAFFHKRIKPELRPIAAPDDGSVVVLPSDGTVYKIEPEAKRTAKYWLKSEPYSLEEMLAGSPYTDRFVGGTIVQTFLSGNNYHRFNSPVSGEVVEARVIDGFMFSELRVLGFDGDAGIESQGYDASVNTRGLVIVKADDEDLGYVAFSPIGITEISSITLGVKPGDRVRKGDELGYFSYGGSTVTTLFEPDAVTLDPAIKEKSTVEANARFATAR</sequence>
<protein>
    <submittedName>
        <fullName evidence="7">Phophatidylserine decarboxylase associated domain-containing protein</fullName>
    </submittedName>
</protein>
<dbReference type="EMBL" id="JBAKFJ010000001">
    <property type="protein sequence ID" value="MEX0385817.1"/>
    <property type="molecule type" value="Genomic_DNA"/>
</dbReference>
<keyword evidence="8" id="KW-1185">Reference proteome</keyword>
<evidence type="ECO:0000256" key="4">
    <source>
        <dbReference type="ARBA" id="ARBA00023317"/>
    </source>
</evidence>
<evidence type="ECO:0000313" key="8">
    <source>
        <dbReference type="Proteomes" id="UP001556653"/>
    </source>
</evidence>
<comment type="caution">
    <text evidence="7">The sequence shown here is derived from an EMBL/GenBank/DDBJ whole genome shotgun (WGS) entry which is preliminary data.</text>
</comment>
<proteinExistence type="predicted"/>
<dbReference type="InterPro" id="IPR022237">
    <property type="entry name" value="PsiD-like"/>
</dbReference>
<keyword evidence="2" id="KW-0865">Zymogen</keyword>
<evidence type="ECO:0000256" key="5">
    <source>
        <dbReference type="SAM" id="SignalP"/>
    </source>
</evidence>
<accession>A0ABV3S6R0</accession>
<keyword evidence="3" id="KW-0456">Lyase</keyword>